<keyword evidence="3" id="KW-1185">Reference proteome</keyword>
<protein>
    <submittedName>
        <fullName evidence="2">Membrane protein YkoI</fullName>
    </submittedName>
</protein>
<evidence type="ECO:0000313" key="3">
    <source>
        <dbReference type="Proteomes" id="UP001519287"/>
    </source>
</evidence>
<gene>
    <name evidence="2" type="ORF">J2Z66_002815</name>
</gene>
<sequence length="137" mass="14862">MKNFPIFKIIVITSFVFVVMVALGSLTIHFTSANSDNFVKAKFPKNANGQTYGSDSDVRNSEEGPDLIEAYGVAGNIGYVLKKDLEGDRPKSPEEAVAMEKKKVPGSISYIPLYEADGKTVIGKFKIQNSGGPTIKK</sequence>
<reference evidence="2 3" key="1">
    <citation type="submission" date="2021-03" db="EMBL/GenBank/DDBJ databases">
        <title>Genomic Encyclopedia of Type Strains, Phase IV (KMG-IV): sequencing the most valuable type-strain genomes for metagenomic binning, comparative biology and taxonomic classification.</title>
        <authorList>
            <person name="Goeker M."/>
        </authorList>
    </citation>
    <scope>NUCLEOTIDE SEQUENCE [LARGE SCALE GENOMIC DNA]</scope>
    <source>
        <strain evidence="2 3">DSM 26048</strain>
    </source>
</reference>
<keyword evidence="1" id="KW-1133">Transmembrane helix</keyword>
<name>A0ABS4IUE8_9BACL</name>
<proteinExistence type="predicted"/>
<keyword evidence="1" id="KW-0472">Membrane</keyword>
<organism evidence="2 3">
    <name type="scientific">Paenibacillus eucommiae</name>
    <dbReference type="NCBI Taxonomy" id="1355755"/>
    <lineage>
        <taxon>Bacteria</taxon>
        <taxon>Bacillati</taxon>
        <taxon>Bacillota</taxon>
        <taxon>Bacilli</taxon>
        <taxon>Bacillales</taxon>
        <taxon>Paenibacillaceae</taxon>
        <taxon>Paenibacillus</taxon>
    </lineage>
</organism>
<dbReference type="RefSeq" id="WP_209971977.1">
    <property type="nucleotide sequence ID" value="NZ_JAGGLB010000008.1"/>
</dbReference>
<comment type="caution">
    <text evidence="2">The sequence shown here is derived from an EMBL/GenBank/DDBJ whole genome shotgun (WGS) entry which is preliminary data.</text>
</comment>
<feature type="transmembrane region" description="Helical" evidence="1">
    <location>
        <begin position="6"/>
        <end position="30"/>
    </location>
</feature>
<evidence type="ECO:0000256" key="1">
    <source>
        <dbReference type="SAM" id="Phobius"/>
    </source>
</evidence>
<accession>A0ABS4IUE8</accession>
<evidence type="ECO:0000313" key="2">
    <source>
        <dbReference type="EMBL" id="MBP1991208.1"/>
    </source>
</evidence>
<keyword evidence="1" id="KW-0812">Transmembrane</keyword>
<dbReference type="EMBL" id="JAGGLB010000008">
    <property type="protein sequence ID" value="MBP1991208.1"/>
    <property type="molecule type" value="Genomic_DNA"/>
</dbReference>
<dbReference type="Proteomes" id="UP001519287">
    <property type="component" value="Unassembled WGS sequence"/>
</dbReference>